<protein>
    <submittedName>
        <fullName evidence="1">Uncharacterized protein</fullName>
    </submittedName>
</protein>
<gene>
    <name evidence="1" type="ORF">ENJ89_05930</name>
</gene>
<dbReference type="AlphaFoldDB" id="A0A7V5PQ53"/>
<dbReference type="SUPFAM" id="SSF89155">
    <property type="entry name" value="TorD-like"/>
    <property type="match status" value="1"/>
</dbReference>
<accession>A0A7V5PQ53</accession>
<comment type="caution">
    <text evidence="1">The sequence shown here is derived from an EMBL/GenBank/DDBJ whole genome shotgun (WGS) entry which is preliminary data.</text>
</comment>
<dbReference type="EMBL" id="DROD01000406">
    <property type="protein sequence ID" value="HHJ52715.1"/>
    <property type="molecule type" value="Genomic_DNA"/>
</dbReference>
<dbReference type="Gene3D" id="1.10.3480.10">
    <property type="entry name" value="TorD-like"/>
    <property type="match status" value="1"/>
</dbReference>
<name>A0A7V5PQ53_CALAY</name>
<dbReference type="Proteomes" id="UP000886124">
    <property type="component" value="Unassembled WGS sequence"/>
</dbReference>
<reference evidence="1" key="1">
    <citation type="journal article" date="2020" name="mSystems">
        <title>Genome- and Community-Level Interaction Insights into Carbon Utilization and Element Cycling Functions of Hydrothermarchaeota in Hydrothermal Sediment.</title>
        <authorList>
            <person name="Zhou Z."/>
            <person name="Liu Y."/>
            <person name="Xu W."/>
            <person name="Pan J."/>
            <person name="Luo Z.H."/>
            <person name="Li M."/>
        </authorList>
    </citation>
    <scope>NUCLEOTIDE SEQUENCE [LARGE SCALE GENOMIC DNA]</scope>
    <source>
        <strain evidence="1">HyVt-527</strain>
    </source>
</reference>
<sequence length="190" mass="21816">MKNITNTTAISLAFRFYARALIYPYDELTHEFQYLFREMEKNIRDEVDNTIAAKALDVLNSYQGEEMSALQAEFTRMFSPEPGAEPFIPLHLADIAPEIDVVALNDILIESPLYMQLEDHPDSIPQVLDYFSSLLMEEPEAAESFFNQFLKPALPKLNERIYKGSSLNFYREMARGLNELVYLLAQDATS</sequence>
<evidence type="ECO:0000313" key="1">
    <source>
        <dbReference type="EMBL" id="HHJ52715.1"/>
    </source>
</evidence>
<proteinExistence type="predicted"/>
<dbReference type="InterPro" id="IPR036411">
    <property type="entry name" value="TorD-like_sf"/>
</dbReference>
<organism evidence="1">
    <name type="scientific">Caldithrix abyssi</name>
    <dbReference type="NCBI Taxonomy" id="187145"/>
    <lineage>
        <taxon>Bacteria</taxon>
        <taxon>Pseudomonadati</taxon>
        <taxon>Calditrichota</taxon>
        <taxon>Calditrichia</taxon>
        <taxon>Calditrichales</taxon>
        <taxon>Calditrichaceae</taxon>
        <taxon>Caldithrix</taxon>
    </lineage>
</organism>